<evidence type="ECO:0000313" key="1">
    <source>
        <dbReference type="EMBL" id="CEK53000.1"/>
    </source>
</evidence>
<accession>A0A0B6YC29</accession>
<dbReference type="Gene3D" id="2.160.20.10">
    <property type="entry name" value="Single-stranded right-handed beta-helix, Pectin lyase-like"/>
    <property type="match status" value="1"/>
</dbReference>
<dbReference type="InterPro" id="IPR011050">
    <property type="entry name" value="Pectin_lyase_fold/virulence"/>
</dbReference>
<dbReference type="InterPro" id="IPR012334">
    <property type="entry name" value="Pectin_lyas_fold"/>
</dbReference>
<feature type="non-terminal residue" evidence="1">
    <location>
        <position position="1"/>
    </location>
</feature>
<protein>
    <submittedName>
        <fullName evidence="1">Uncharacterized protein</fullName>
    </submittedName>
</protein>
<sequence>GNAGCGILMMATENLNIHGNQICNNGHCGLMMLDKTLCMDQLLADVSHRTFSQCSERIPFLEPSNKFALLQYNDIYNNKGDGICVEINQEVRVLYNTVHANHK</sequence>
<proteinExistence type="predicted"/>
<name>A0A0B6YC29_9EUPU</name>
<reference evidence="1" key="1">
    <citation type="submission" date="2014-12" db="EMBL/GenBank/DDBJ databases">
        <title>Insight into the proteome of Arion vulgaris.</title>
        <authorList>
            <person name="Aradska J."/>
            <person name="Bulat T."/>
            <person name="Smidak R."/>
            <person name="Sarate P."/>
            <person name="Gangsoo J."/>
            <person name="Sialana F."/>
            <person name="Bilban M."/>
            <person name="Lubec G."/>
        </authorList>
    </citation>
    <scope>NUCLEOTIDE SEQUENCE</scope>
    <source>
        <tissue evidence="1">Skin</tissue>
    </source>
</reference>
<gene>
    <name evidence="1" type="primary">ORF18734</name>
</gene>
<dbReference type="AlphaFoldDB" id="A0A0B6YC29"/>
<organism evidence="1">
    <name type="scientific">Arion vulgaris</name>
    <dbReference type="NCBI Taxonomy" id="1028688"/>
    <lineage>
        <taxon>Eukaryota</taxon>
        <taxon>Metazoa</taxon>
        <taxon>Spiralia</taxon>
        <taxon>Lophotrochozoa</taxon>
        <taxon>Mollusca</taxon>
        <taxon>Gastropoda</taxon>
        <taxon>Heterobranchia</taxon>
        <taxon>Euthyneura</taxon>
        <taxon>Panpulmonata</taxon>
        <taxon>Eupulmonata</taxon>
        <taxon>Stylommatophora</taxon>
        <taxon>Helicina</taxon>
        <taxon>Arionoidea</taxon>
        <taxon>Arionidae</taxon>
        <taxon>Arion</taxon>
    </lineage>
</organism>
<dbReference type="SUPFAM" id="SSF51126">
    <property type="entry name" value="Pectin lyase-like"/>
    <property type="match status" value="1"/>
</dbReference>
<feature type="non-terminal residue" evidence="1">
    <location>
        <position position="103"/>
    </location>
</feature>
<dbReference type="EMBL" id="HACG01006135">
    <property type="protein sequence ID" value="CEK53000.1"/>
    <property type="molecule type" value="Transcribed_RNA"/>
</dbReference>